<evidence type="ECO:0000259" key="6">
    <source>
        <dbReference type="PROSITE" id="PS50931"/>
    </source>
</evidence>
<evidence type="ECO:0000256" key="3">
    <source>
        <dbReference type="ARBA" id="ARBA00023125"/>
    </source>
</evidence>
<accession>A0A5M7ZYZ3</accession>
<dbReference type="GO" id="GO:0003677">
    <property type="term" value="F:DNA binding"/>
    <property type="evidence" value="ECO:0007669"/>
    <property type="project" value="UniProtKB-KW"/>
</dbReference>
<proteinExistence type="inferred from homology"/>
<dbReference type="GO" id="GO:0003700">
    <property type="term" value="F:DNA-binding transcription factor activity"/>
    <property type="evidence" value="ECO:0007669"/>
    <property type="project" value="InterPro"/>
</dbReference>
<keyword evidence="8" id="KW-1185">Reference proteome</keyword>
<dbReference type="InterPro" id="IPR000847">
    <property type="entry name" value="LysR_HTH_N"/>
</dbReference>
<comment type="caution">
    <text evidence="7">The sequence shown here is derived from an EMBL/GenBank/DDBJ whole genome shotgun (WGS) entry which is preliminary data.</text>
</comment>
<dbReference type="InterPro" id="IPR005119">
    <property type="entry name" value="LysR_subst-bd"/>
</dbReference>
<dbReference type="RefSeq" id="WP_150084906.1">
    <property type="nucleotide sequence ID" value="NZ_VWRN01000074.1"/>
</dbReference>
<dbReference type="InterPro" id="IPR036388">
    <property type="entry name" value="WH-like_DNA-bd_sf"/>
</dbReference>
<dbReference type="Proteomes" id="UP000324324">
    <property type="component" value="Unassembled WGS sequence"/>
</dbReference>
<dbReference type="PANTHER" id="PTHR30293">
    <property type="entry name" value="TRANSCRIPTIONAL REGULATORY PROTEIN NAC-RELATED"/>
    <property type="match status" value="1"/>
</dbReference>
<gene>
    <name evidence="7" type="ORF">F1599_25505</name>
</gene>
<keyword evidence="4" id="KW-0010">Activator</keyword>
<evidence type="ECO:0000256" key="1">
    <source>
        <dbReference type="ARBA" id="ARBA00009437"/>
    </source>
</evidence>
<dbReference type="GO" id="GO:2000142">
    <property type="term" value="P:regulation of DNA-templated transcription initiation"/>
    <property type="evidence" value="ECO:0007669"/>
    <property type="project" value="TreeGrafter"/>
</dbReference>
<reference evidence="7 8" key="1">
    <citation type="submission" date="2019-09" db="EMBL/GenBank/DDBJ databases">
        <title>Isolation of a novel species in the genus Cupriavidus from patients with sepsis using whole genome sequencing.</title>
        <authorList>
            <person name="Kweon O.J."/>
            <person name="Lee M.-K."/>
        </authorList>
    </citation>
    <scope>NUCLEOTIDE SEQUENCE [LARGE SCALE GENOMIC DNA]</scope>
    <source>
        <strain evidence="7 8">MKL-01</strain>
    </source>
</reference>
<comment type="similarity">
    <text evidence="1">Belongs to the LysR transcriptional regulatory family.</text>
</comment>
<evidence type="ECO:0000313" key="8">
    <source>
        <dbReference type="Proteomes" id="UP000324324"/>
    </source>
</evidence>
<dbReference type="Gene3D" id="1.10.10.10">
    <property type="entry name" value="Winged helix-like DNA-binding domain superfamily/Winged helix DNA-binding domain"/>
    <property type="match status" value="1"/>
</dbReference>
<dbReference type="InterPro" id="IPR036390">
    <property type="entry name" value="WH_DNA-bd_sf"/>
</dbReference>
<name>A0A5M7ZYZ3_9BURK</name>
<evidence type="ECO:0000256" key="5">
    <source>
        <dbReference type="ARBA" id="ARBA00023163"/>
    </source>
</evidence>
<dbReference type="SUPFAM" id="SSF53850">
    <property type="entry name" value="Periplasmic binding protein-like II"/>
    <property type="match status" value="1"/>
</dbReference>
<evidence type="ECO:0000256" key="2">
    <source>
        <dbReference type="ARBA" id="ARBA00023015"/>
    </source>
</evidence>
<keyword evidence="2" id="KW-0805">Transcription regulation</keyword>
<keyword evidence="5" id="KW-0804">Transcription</keyword>
<dbReference type="EMBL" id="VWRN01000074">
    <property type="protein sequence ID" value="KAA6115499.1"/>
    <property type="molecule type" value="Genomic_DNA"/>
</dbReference>
<dbReference type="PANTHER" id="PTHR30293:SF0">
    <property type="entry name" value="NITROGEN ASSIMILATION REGULATORY PROTEIN NAC"/>
    <property type="match status" value="1"/>
</dbReference>
<organism evidence="7 8">
    <name type="scientific">Cupriavidus cauae</name>
    <dbReference type="NCBI Taxonomy" id="2608999"/>
    <lineage>
        <taxon>Bacteria</taxon>
        <taxon>Pseudomonadati</taxon>
        <taxon>Pseudomonadota</taxon>
        <taxon>Betaproteobacteria</taxon>
        <taxon>Burkholderiales</taxon>
        <taxon>Burkholderiaceae</taxon>
        <taxon>Cupriavidus</taxon>
    </lineage>
</organism>
<keyword evidence="3" id="KW-0238">DNA-binding</keyword>
<feature type="domain" description="HTH lysR-type" evidence="6">
    <location>
        <begin position="1"/>
        <end position="58"/>
    </location>
</feature>
<evidence type="ECO:0000256" key="4">
    <source>
        <dbReference type="ARBA" id="ARBA00023159"/>
    </source>
</evidence>
<evidence type="ECO:0000313" key="7">
    <source>
        <dbReference type="EMBL" id="KAA6115499.1"/>
    </source>
</evidence>
<dbReference type="Pfam" id="PF03466">
    <property type="entry name" value="LysR_substrate"/>
    <property type="match status" value="1"/>
</dbReference>
<sequence length="322" mass="34177">MELRQLRYFVTVVQHGSMGKAALELGVVTSALSQQISRLESELSTRLLQRTSSGVVPTDAGLAFWRQAQLALRHIDDAAEAARHARLSGHVSVGLAPTTASVLGLPFMRAMAERYPDVRLRMVESLSGYLASMLNARQIDLAMLFNDEPAQRWTVQPLLDERLFVIGVRSLAGMPDGEGVAMASLAGLPLVLPSGTHGLRALVTSCFHDAKAQPRIVAEVDGLAVLMDAVQGGLGATIQPGAALARTHSDQLASVPLLDERASRPNLLVSLNDDELSPAALAARVVLTDVARTLVREGKWPGATLRVETADDADGDADGAAS</sequence>
<dbReference type="PROSITE" id="PS50931">
    <property type="entry name" value="HTH_LYSR"/>
    <property type="match status" value="1"/>
</dbReference>
<dbReference type="AlphaFoldDB" id="A0A5M7ZYZ3"/>
<protein>
    <submittedName>
        <fullName evidence="7">LysR family transcriptional regulator</fullName>
    </submittedName>
</protein>
<dbReference type="FunFam" id="1.10.10.10:FF:000001">
    <property type="entry name" value="LysR family transcriptional regulator"/>
    <property type="match status" value="1"/>
</dbReference>
<dbReference type="SUPFAM" id="SSF46785">
    <property type="entry name" value="Winged helix' DNA-binding domain"/>
    <property type="match status" value="1"/>
</dbReference>
<dbReference type="Pfam" id="PF00126">
    <property type="entry name" value="HTH_1"/>
    <property type="match status" value="1"/>
</dbReference>
<dbReference type="Gene3D" id="3.40.190.290">
    <property type="match status" value="1"/>
</dbReference>